<dbReference type="Proteomes" id="UP001596113">
    <property type="component" value="Unassembled WGS sequence"/>
</dbReference>
<organism evidence="5 6">
    <name type="scientific">Cohnella soli</name>
    <dbReference type="NCBI Taxonomy" id="425005"/>
    <lineage>
        <taxon>Bacteria</taxon>
        <taxon>Bacillati</taxon>
        <taxon>Bacillota</taxon>
        <taxon>Bacilli</taxon>
        <taxon>Bacillales</taxon>
        <taxon>Paenibacillaceae</taxon>
        <taxon>Cohnella</taxon>
    </lineage>
</organism>
<evidence type="ECO:0000256" key="3">
    <source>
        <dbReference type="ARBA" id="ARBA00023163"/>
    </source>
</evidence>
<dbReference type="PANTHER" id="PTHR43280">
    <property type="entry name" value="ARAC-FAMILY TRANSCRIPTIONAL REGULATOR"/>
    <property type="match status" value="1"/>
</dbReference>
<dbReference type="SMART" id="SM00342">
    <property type="entry name" value="HTH_ARAC"/>
    <property type="match status" value="1"/>
</dbReference>
<proteinExistence type="predicted"/>
<reference evidence="6" key="1">
    <citation type="journal article" date="2019" name="Int. J. Syst. Evol. Microbiol.">
        <title>The Global Catalogue of Microorganisms (GCM) 10K type strain sequencing project: providing services to taxonomists for standard genome sequencing and annotation.</title>
        <authorList>
            <consortium name="The Broad Institute Genomics Platform"/>
            <consortium name="The Broad Institute Genome Sequencing Center for Infectious Disease"/>
            <person name="Wu L."/>
            <person name="Ma J."/>
        </authorList>
    </citation>
    <scope>NUCLEOTIDE SEQUENCE [LARGE SCALE GENOMIC DNA]</scope>
    <source>
        <strain evidence="6">CGMCC 1.18575</strain>
    </source>
</reference>
<evidence type="ECO:0000313" key="6">
    <source>
        <dbReference type="Proteomes" id="UP001596113"/>
    </source>
</evidence>
<dbReference type="Pfam" id="PF02311">
    <property type="entry name" value="AraC_binding"/>
    <property type="match status" value="1"/>
</dbReference>
<dbReference type="PANTHER" id="PTHR43280:SF28">
    <property type="entry name" value="HTH-TYPE TRANSCRIPTIONAL ACTIVATOR RHAS"/>
    <property type="match status" value="1"/>
</dbReference>
<sequence length="304" mass="34837">MLQTLRSENQNYINQHFSKLPGKEATFFIQTFGAFDNHRDHPLHRHSFVEFCYILSGSAVYSEGETDHQIVSDTLLMTPPGTWHKLSSTHGIQVIWLGFNVIEAESTAYGIHAYERLRTSPVRIVSNCGNTLSARLWKMLYEQAASPFVLGAEIFGHLIHALFAALCDQFTRPEDNRSFEENNRPKRSSSILLHQARQFIRDNLSQELHLNTVAEYLHVSGRHLSRIFTSDLGISFSRYLREEKIRRAVHLLTESPMSIKEISNEVGCDTVQYFTKIFSKEMGISPGRYREEVASQATEPVFLQ</sequence>
<evidence type="ECO:0000259" key="4">
    <source>
        <dbReference type="PROSITE" id="PS01124"/>
    </source>
</evidence>
<evidence type="ECO:0000313" key="5">
    <source>
        <dbReference type="EMBL" id="MFC5401236.1"/>
    </source>
</evidence>
<dbReference type="Gene3D" id="1.10.10.60">
    <property type="entry name" value="Homeodomain-like"/>
    <property type="match status" value="2"/>
</dbReference>
<dbReference type="Pfam" id="PF12833">
    <property type="entry name" value="HTH_18"/>
    <property type="match status" value="1"/>
</dbReference>
<evidence type="ECO:0000256" key="2">
    <source>
        <dbReference type="ARBA" id="ARBA00023125"/>
    </source>
</evidence>
<protein>
    <submittedName>
        <fullName evidence="5">Helix-turn-helix domain-containing protein</fullName>
    </submittedName>
</protein>
<keyword evidence="2" id="KW-0238">DNA-binding</keyword>
<dbReference type="RefSeq" id="WP_378128603.1">
    <property type="nucleotide sequence ID" value="NZ_JBHSMI010000002.1"/>
</dbReference>
<dbReference type="EMBL" id="JBHSMI010000002">
    <property type="protein sequence ID" value="MFC5401236.1"/>
    <property type="molecule type" value="Genomic_DNA"/>
</dbReference>
<accession>A0ABW0HLX6</accession>
<dbReference type="InterPro" id="IPR003313">
    <property type="entry name" value="AraC-bd"/>
</dbReference>
<comment type="caution">
    <text evidence="5">The sequence shown here is derived from an EMBL/GenBank/DDBJ whole genome shotgun (WGS) entry which is preliminary data.</text>
</comment>
<feature type="domain" description="HTH araC/xylS-type" evidence="4">
    <location>
        <begin position="194"/>
        <end position="292"/>
    </location>
</feature>
<evidence type="ECO:0000256" key="1">
    <source>
        <dbReference type="ARBA" id="ARBA00023015"/>
    </source>
</evidence>
<gene>
    <name evidence="5" type="ORF">ACFPOF_00660</name>
</gene>
<dbReference type="PROSITE" id="PS01124">
    <property type="entry name" value="HTH_ARAC_FAMILY_2"/>
    <property type="match status" value="1"/>
</dbReference>
<dbReference type="SUPFAM" id="SSF51182">
    <property type="entry name" value="RmlC-like cupins"/>
    <property type="match status" value="1"/>
</dbReference>
<name>A0ABW0HLX6_9BACL</name>
<keyword evidence="6" id="KW-1185">Reference proteome</keyword>
<dbReference type="Gene3D" id="2.60.120.10">
    <property type="entry name" value="Jelly Rolls"/>
    <property type="match status" value="1"/>
</dbReference>
<keyword evidence="3" id="KW-0804">Transcription</keyword>
<dbReference type="InterPro" id="IPR014710">
    <property type="entry name" value="RmlC-like_jellyroll"/>
</dbReference>
<dbReference type="SUPFAM" id="SSF46689">
    <property type="entry name" value="Homeodomain-like"/>
    <property type="match status" value="2"/>
</dbReference>
<dbReference type="InterPro" id="IPR009057">
    <property type="entry name" value="Homeodomain-like_sf"/>
</dbReference>
<dbReference type="InterPro" id="IPR011051">
    <property type="entry name" value="RmlC_Cupin_sf"/>
</dbReference>
<keyword evidence="1" id="KW-0805">Transcription regulation</keyword>
<dbReference type="InterPro" id="IPR018060">
    <property type="entry name" value="HTH_AraC"/>
</dbReference>